<evidence type="ECO:0000256" key="3">
    <source>
        <dbReference type="ARBA" id="ARBA00022670"/>
    </source>
</evidence>
<reference evidence="10" key="2">
    <citation type="submission" date="2008-08" db="EMBL/GenBank/DDBJ databases">
        <authorList>
            <consortium name="Diatom Consortium"/>
            <person name="Grigoriev I."/>
            <person name="Grimwood J."/>
            <person name="Kuo A."/>
            <person name="Otillar R.P."/>
            <person name="Salamov A."/>
            <person name="Detter J.C."/>
            <person name="Lindquist E."/>
            <person name="Shapiro H."/>
            <person name="Lucas S."/>
            <person name="Glavina del Rio T."/>
            <person name="Pitluck S."/>
            <person name="Rokhsar D."/>
            <person name="Bowler C."/>
        </authorList>
    </citation>
    <scope>GENOME REANNOTATION</scope>
    <source>
        <strain evidence="10">CCAP 1055/1</strain>
    </source>
</reference>
<name>B7FNS3_PHATC</name>
<dbReference type="PaxDb" id="2850-Phatr31584"/>
<dbReference type="PROSITE" id="PS00972">
    <property type="entry name" value="USP_1"/>
    <property type="match status" value="1"/>
</dbReference>
<gene>
    <name evidence="9" type="ORF">PHATRDRAFT_31584</name>
</gene>
<dbReference type="InParanoid" id="B7FNS3"/>
<dbReference type="SUPFAM" id="SSF54001">
    <property type="entry name" value="Cysteine proteinases"/>
    <property type="match status" value="1"/>
</dbReference>
<feature type="region of interest" description="Disordered" evidence="7">
    <location>
        <begin position="25"/>
        <end position="51"/>
    </location>
</feature>
<dbReference type="PANTHER" id="PTHR24006:SF687">
    <property type="entry name" value="UBIQUITIN CARBOXYL-TERMINAL HYDROLASE 10"/>
    <property type="match status" value="1"/>
</dbReference>
<keyword evidence="6" id="KW-0788">Thiol protease</keyword>
<evidence type="ECO:0000256" key="7">
    <source>
        <dbReference type="SAM" id="MobiDB-lite"/>
    </source>
</evidence>
<dbReference type="RefSeq" id="XP_002176585.1">
    <property type="nucleotide sequence ID" value="XM_002176549.1"/>
</dbReference>
<dbReference type="HOGENOM" id="CLU_442454_0_0_1"/>
<dbReference type="KEGG" id="pti:PHATRDRAFT_31584"/>
<protein>
    <recommendedName>
        <fullName evidence="2">ubiquitinyl hydrolase 1</fullName>
        <ecNumber evidence="2">3.4.19.12</ecNumber>
    </recommendedName>
</protein>
<keyword evidence="4" id="KW-0833">Ubl conjugation pathway</keyword>
<dbReference type="STRING" id="556484.B7FNS3"/>
<evidence type="ECO:0000256" key="2">
    <source>
        <dbReference type="ARBA" id="ARBA00012759"/>
    </source>
</evidence>
<keyword evidence="3" id="KW-0645">Protease</keyword>
<dbReference type="EMBL" id="CM000605">
    <property type="protein sequence ID" value="EEC51048.1"/>
    <property type="molecule type" value="Genomic_DNA"/>
</dbReference>
<evidence type="ECO:0000256" key="6">
    <source>
        <dbReference type="ARBA" id="ARBA00022807"/>
    </source>
</evidence>
<dbReference type="GeneID" id="7195951"/>
<sequence>MATLILLPASEFGFAKDYAEAPIQDASATNNRGDSPLEQLEESEGDQVSVPSLCQEDEVELQPARNEVYAAAVDDGDDGDSEHCVIRDEDHLDVAMMEPTTQLLEEASSPLAMDEEADVPISITYSTDPGSDTDFGGLLNLGNTCYMASALQMIASLESFVDELKTKVEEIPTDSQLQRCLVDLFDQLARGKSVRPVVLKDTVDTRSSLFVGYDQQDAHEFLTTLLGMLDDEYNIKTKTTRKVNENLVSYVNTPDDAMDEDNDGEMDETEPVDMNLSLTVNVPKGSALVPHSVDTIDPPSLLYSRHAFSELDVDEIRHLLHGTPTSREGMLLPAYTAATEPRCKLVGGRMHTTDIPWTSYESHSFVGNQMKDNECLNSHHSPLHASTAATSTADDADHLTADDDKVVSPVNDFFTTVARARLTCDSCMYTRTHLETFLHLSLEIGNDVTVEDSLRRFFAPEPRELKCEKCFCERATQTTEIVKLPRALLLHFKRFIVDVSDDWASVSYRKNQSAVVFEDTLSLDKDMGVLSEFLATDYSLPTTSGTSCSLGNRYGIRSVVNHIGASASCGHYTADAYRRKDETRKWMRFNDAFVSSISEKQALLDSQKTAYMVLYELE</sequence>
<dbReference type="GO" id="GO:0006508">
    <property type="term" value="P:proteolysis"/>
    <property type="evidence" value="ECO:0007669"/>
    <property type="project" value="UniProtKB-KW"/>
</dbReference>
<keyword evidence="5" id="KW-0378">Hydrolase</keyword>
<evidence type="ECO:0000313" key="9">
    <source>
        <dbReference type="EMBL" id="EEC51048.1"/>
    </source>
</evidence>
<proteinExistence type="predicted"/>
<dbReference type="InterPro" id="IPR028889">
    <property type="entry name" value="USP"/>
</dbReference>
<dbReference type="InterPro" id="IPR018200">
    <property type="entry name" value="USP_CS"/>
</dbReference>
<dbReference type="GO" id="GO:0004843">
    <property type="term" value="F:cysteine-type deubiquitinase activity"/>
    <property type="evidence" value="ECO:0007669"/>
    <property type="project" value="UniProtKB-EC"/>
</dbReference>
<dbReference type="Pfam" id="PF00443">
    <property type="entry name" value="UCH"/>
    <property type="match status" value="2"/>
</dbReference>
<dbReference type="CDD" id="cd02257">
    <property type="entry name" value="Peptidase_C19"/>
    <property type="match status" value="1"/>
</dbReference>
<evidence type="ECO:0000313" key="10">
    <source>
        <dbReference type="Proteomes" id="UP000000759"/>
    </source>
</evidence>
<dbReference type="GO" id="GO:0016579">
    <property type="term" value="P:protein deubiquitination"/>
    <property type="evidence" value="ECO:0007669"/>
    <property type="project" value="InterPro"/>
</dbReference>
<dbReference type="eggNOG" id="KOG1868">
    <property type="taxonomic scope" value="Eukaryota"/>
</dbReference>
<evidence type="ECO:0000256" key="4">
    <source>
        <dbReference type="ARBA" id="ARBA00022786"/>
    </source>
</evidence>
<dbReference type="GO" id="GO:0005829">
    <property type="term" value="C:cytosol"/>
    <property type="evidence" value="ECO:0007669"/>
    <property type="project" value="TreeGrafter"/>
</dbReference>
<dbReference type="InterPro" id="IPR050164">
    <property type="entry name" value="Peptidase_C19"/>
</dbReference>
<feature type="domain" description="USP" evidence="8">
    <location>
        <begin position="136"/>
        <end position="618"/>
    </location>
</feature>
<evidence type="ECO:0000256" key="5">
    <source>
        <dbReference type="ARBA" id="ARBA00022801"/>
    </source>
</evidence>
<organism evidence="9 10">
    <name type="scientific">Phaeodactylum tricornutum (strain CCAP 1055/1)</name>
    <dbReference type="NCBI Taxonomy" id="556484"/>
    <lineage>
        <taxon>Eukaryota</taxon>
        <taxon>Sar</taxon>
        <taxon>Stramenopiles</taxon>
        <taxon>Ochrophyta</taxon>
        <taxon>Bacillariophyta</taxon>
        <taxon>Bacillariophyceae</taxon>
        <taxon>Bacillariophycidae</taxon>
        <taxon>Naviculales</taxon>
        <taxon>Phaeodactylaceae</taxon>
        <taxon>Phaeodactylum</taxon>
    </lineage>
</organism>
<accession>B7FNS3</accession>
<evidence type="ECO:0000259" key="8">
    <source>
        <dbReference type="PROSITE" id="PS50235"/>
    </source>
</evidence>
<dbReference type="PROSITE" id="PS50235">
    <property type="entry name" value="USP_3"/>
    <property type="match status" value="1"/>
</dbReference>
<reference evidence="9 10" key="1">
    <citation type="journal article" date="2008" name="Nature">
        <title>The Phaeodactylum genome reveals the evolutionary history of diatom genomes.</title>
        <authorList>
            <person name="Bowler C."/>
            <person name="Allen A.E."/>
            <person name="Badger J.H."/>
            <person name="Grimwood J."/>
            <person name="Jabbari K."/>
            <person name="Kuo A."/>
            <person name="Maheswari U."/>
            <person name="Martens C."/>
            <person name="Maumus F."/>
            <person name="Otillar R.P."/>
            <person name="Rayko E."/>
            <person name="Salamov A."/>
            <person name="Vandepoele K."/>
            <person name="Beszteri B."/>
            <person name="Gruber A."/>
            <person name="Heijde M."/>
            <person name="Katinka M."/>
            <person name="Mock T."/>
            <person name="Valentin K."/>
            <person name="Verret F."/>
            <person name="Berges J.A."/>
            <person name="Brownlee C."/>
            <person name="Cadoret J.P."/>
            <person name="Chiovitti A."/>
            <person name="Choi C.J."/>
            <person name="Coesel S."/>
            <person name="De Martino A."/>
            <person name="Detter J.C."/>
            <person name="Durkin C."/>
            <person name="Falciatore A."/>
            <person name="Fournet J."/>
            <person name="Haruta M."/>
            <person name="Huysman M.J."/>
            <person name="Jenkins B.D."/>
            <person name="Jiroutova K."/>
            <person name="Jorgensen R.E."/>
            <person name="Joubert Y."/>
            <person name="Kaplan A."/>
            <person name="Kroger N."/>
            <person name="Kroth P.G."/>
            <person name="La Roche J."/>
            <person name="Lindquist E."/>
            <person name="Lommer M."/>
            <person name="Martin-Jezequel V."/>
            <person name="Lopez P.J."/>
            <person name="Lucas S."/>
            <person name="Mangogna M."/>
            <person name="McGinnis K."/>
            <person name="Medlin L.K."/>
            <person name="Montsant A."/>
            <person name="Oudot-Le Secq M.P."/>
            <person name="Napoli C."/>
            <person name="Obornik M."/>
            <person name="Parker M.S."/>
            <person name="Petit J.L."/>
            <person name="Porcel B.M."/>
            <person name="Poulsen N."/>
            <person name="Robison M."/>
            <person name="Rychlewski L."/>
            <person name="Rynearson T.A."/>
            <person name="Schmutz J."/>
            <person name="Shapiro H."/>
            <person name="Siaut M."/>
            <person name="Stanley M."/>
            <person name="Sussman M.R."/>
            <person name="Taylor A.R."/>
            <person name="Vardi A."/>
            <person name="von Dassow P."/>
            <person name="Vyverman W."/>
            <person name="Willis A."/>
            <person name="Wyrwicz L.S."/>
            <person name="Rokhsar D.S."/>
            <person name="Weissenbach J."/>
            <person name="Armbrust E.V."/>
            <person name="Green B.R."/>
            <person name="Van de Peer Y."/>
            <person name="Grigoriev I.V."/>
        </authorList>
    </citation>
    <scope>NUCLEOTIDE SEQUENCE [LARGE SCALE GENOMIC DNA]</scope>
    <source>
        <strain evidence="9 10">CCAP 1055/1</strain>
    </source>
</reference>
<keyword evidence="10" id="KW-1185">Reference proteome</keyword>
<dbReference type="eggNOG" id="KOG1870">
    <property type="taxonomic scope" value="Eukaryota"/>
</dbReference>
<dbReference type="GO" id="GO:0005634">
    <property type="term" value="C:nucleus"/>
    <property type="evidence" value="ECO:0007669"/>
    <property type="project" value="TreeGrafter"/>
</dbReference>
<dbReference type="Proteomes" id="UP000000759">
    <property type="component" value="Chromosome 1"/>
</dbReference>
<comment type="catalytic activity">
    <reaction evidence="1">
        <text>Thiol-dependent hydrolysis of ester, thioester, amide, peptide and isopeptide bonds formed by the C-terminal Gly of ubiquitin (a 76-residue protein attached to proteins as an intracellular targeting signal).</text>
        <dbReference type="EC" id="3.4.19.12"/>
    </reaction>
</comment>
<dbReference type="InterPro" id="IPR038765">
    <property type="entry name" value="Papain-like_cys_pep_sf"/>
</dbReference>
<dbReference type="InterPro" id="IPR001394">
    <property type="entry name" value="Peptidase_C19_UCH"/>
</dbReference>
<dbReference type="PANTHER" id="PTHR24006">
    <property type="entry name" value="UBIQUITIN CARBOXYL-TERMINAL HYDROLASE"/>
    <property type="match status" value="1"/>
</dbReference>
<dbReference type="OrthoDB" id="289038at2759"/>
<evidence type="ECO:0000256" key="1">
    <source>
        <dbReference type="ARBA" id="ARBA00000707"/>
    </source>
</evidence>
<dbReference type="Gene3D" id="3.90.70.10">
    <property type="entry name" value="Cysteine proteinases"/>
    <property type="match status" value="2"/>
</dbReference>
<dbReference type="EC" id="3.4.19.12" evidence="2"/>
<dbReference type="AlphaFoldDB" id="B7FNS3"/>